<keyword evidence="5 7" id="KW-0520">NAD</keyword>
<feature type="binding site" evidence="10">
    <location>
        <position position="30"/>
    </location>
    <ligand>
        <name>NAD(+)</name>
        <dbReference type="ChEBI" id="CHEBI:57540"/>
    </ligand>
</feature>
<comment type="pathway">
    <text evidence="1">Nucleotide-sugar biosynthesis; UDP-alpha-D-glucuronate biosynthesis; UDP-alpha-D-glucuronate from UDP-alpha-D-glucose: step 1/1.</text>
</comment>
<dbReference type="PANTHER" id="PTHR43750">
    <property type="entry name" value="UDP-GLUCOSE 6-DEHYDROGENASE TUAD"/>
    <property type="match status" value="1"/>
</dbReference>
<feature type="binding site" evidence="9">
    <location>
        <begin position="243"/>
        <end position="247"/>
    </location>
    <ligand>
        <name>substrate</name>
    </ligand>
</feature>
<dbReference type="Proteomes" id="UP000178953">
    <property type="component" value="Unassembled WGS sequence"/>
</dbReference>
<dbReference type="SUPFAM" id="SSF52413">
    <property type="entry name" value="UDP-glucose/GDP-mannose dehydrogenase C-terminal domain"/>
    <property type="match status" value="1"/>
</dbReference>
<dbReference type="InterPro" id="IPR008927">
    <property type="entry name" value="6-PGluconate_DH-like_C_sf"/>
</dbReference>
<evidence type="ECO:0000256" key="5">
    <source>
        <dbReference type="ARBA" id="ARBA00023027"/>
    </source>
</evidence>
<feature type="active site" description="Nucleophile" evidence="8">
    <location>
        <position position="254"/>
    </location>
</feature>
<dbReference type="NCBIfam" id="TIGR03026">
    <property type="entry name" value="NDP-sugDHase"/>
    <property type="match status" value="1"/>
</dbReference>
<dbReference type="InterPro" id="IPR017476">
    <property type="entry name" value="UDP-Glc/GDP-Man"/>
</dbReference>
<dbReference type="SUPFAM" id="SSF48179">
    <property type="entry name" value="6-phosphogluconate dehydrogenase C-terminal domain-like"/>
    <property type="match status" value="1"/>
</dbReference>
<dbReference type="UniPathway" id="UPA00038">
    <property type="reaction ID" value="UER00491"/>
</dbReference>
<dbReference type="Pfam" id="PF03720">
    <property type="entry name" value="UDPG_MGDP_dh_C"/>
    <property type="match status" value="1"/>
</dbReference>
<feature type="binding site" evidence="10">
    <location>
        <position position="257"/>
    </location>
    <ligand>
        <name>NAD(+)</name>
        <dbReference type="ChEBI" id="CHEBI:57540"/>
    </ligand>
</feature>
<dbReference type="Pfam" id="PF03721">
    <property type="entry name" value="UDPG_MGDP_dh_N"/>
    <property type="match status" value="1"/>
</dbReference>
<evidence type="ECO:0000313" key="12">
    <source>
        <dbReference type="EMBL" id="OFJ53303.1"/>
    </source>
</evidence>
<evidence type="ECO:0000256" key="3">
    <source>
        <dbReference type="ARBA" id="ARBA00012954"/>
    </source>
</evidence>
<evidence type="ECO:0000256" key="10">
    <source>
        <dbReference type="PIRSR" id="PIRSR500134-3"/>
    </source>
</evidence>
<feature type="binding site" evidence="10">
    <location>
        <position position="120"/>
    </location>
    <ligand>
        <name>NAD(+)</name>
        <dbReference type="ChEBI" id="CHEBI:57540"/>
    </ligand>
</feature>
<name>A0A1E8Q3Z2_9MYCO</name>
<gene>
    <name evidence="12" type="ORF">BEL07_13055</name>
</gene>
<dbReference type="SUPFAM" id="SSF51735">
    <property type="entry name" value="NAD(P)-binding Rossmann-fold domains"/>
    <property type="match status" value="1"/>
</dbReference>
<feature type="binding site" evidence="9">
    <location>
        <position position="315"/>
    </location>
    <ligand>
        <name>substrate</name>
    </ligand>
</feature>
<dbReference type="Pfam" id="PF00984">
    <property type="entry name" value="UDPG_MGDP_dh"/>
    <property type="match status" value="1"/>
</dbReference>
<evidence type="ECO:0000256" key="7">
    <source>
        <dbReference type="PIRNR" id="PIRNR000124"/>
    </source>
</evidence>
<dbReference type="InterPro" id="IPR014026">
    <property type="entry name" value="UDP-Glc/GDP-Man_DH_dimer"/>
</dbReference>
<feature type="domain" description="UDP-glucose/GDP-mannose dehydrogenase C-terminal" evidence="11">
    <location>
        <begin position="308"/>
        <end position="411"/>
    </location>
</feature>
<evidence type="ECO:0000256" key="4">
    <source>
        <dbReference type="ARBA" id="ARBA00023002"/>
    </source>
</evidence>
<dbReference type="PIRSF" id="PIRSF500134">
    <property type="entry name" value="UDPglc_DH_bac"/>
    <property type="match status" value="1"/>
</dbReference>
<feature type="binding site" evidence="10">
    <location>
        <position position="322"/>
    </location>
    <ligand>
        <name>NAD(+)</name>
        <dbReference type="ChEBI" id="CHEBI:57540"/>
    </ligand>
</feature>
<dbReference type="InterPro" id="IPR014027">
    <property type="entry name" value="UDP-Glc/GDP-Man_DH_C"/>
</dbReference>
<feature type="binding site" evidence="9">
    <location>
        <begin position="146"/>
        <end position="149"/>
    </location>
    <ligand>
        <name>substrate</name>
    </ligand>
</feature>
<comment type="catalytic activity">
    <reaction evidence="6 7">
        <text>UDP-alpha-D-glucose + 2 NAD(+) + H2O = UDP-alpha-D-glucuronate + 2 NADH + 3 H(+)</text>
        <dbReference type="Rhea" id="RHEA:23596"/>
        <dbReference type="ChEBI" id="CHEBI:15377"/>
        <dbReference type="ChEBI" id="CHEBI:15378"/>
        <dbReference type="ChEBI" id="CHEBI:57540"/>
        <dbReference type="ChEBI" id="CHEBI:57945"/>
        <dbReference type="ChEBI" id="CHEBI:58052"/>
        <dbReference type="ChEBI" id="CHEBI:58885"/>
        <dbReference type="EC" id="1.1.1.22"/>
    </reaction>
</comment>
<dbReference type="RefSeq" id="WP_070353594.1">
    <property type="nucleotide sequence ID" value="NZ_CP043474.1"/>
</dbReference>
<feature type="binding site" evidence="9">
    <location>
        <position position="251"/>
    </location>
    <ligand>
        <name>substrate</name>
    </ligand>
</feature>
<sequence length="430" mass="44948">MRAGVVGAGYVGLTTAVCVAERGVDTVSVDTDQARVEMLTAGLSPIDEPDLEDAMRAGMAAGRLRFTDQFDALADRDVVFVCVPTPSGADGAADLRAVDAVADRLADVLAPDAVIAVKSTVPVGTTRRLTERVAHRGIRVVSTPEFLREGHAVHDSRHPDRVVIGAFGDAEAEVALHACGTADAPVLRMSPESAELAKYACNAFLAVKLSYANSLAQLASALDADVTDVTSCMGADPRIGGAFLAPGPGWGGSCLPKDTAALLHLAHQVDVPVAEVRACRETNAAQADRVVAALGRAMTAPWESATVAALGLTFKAGISDTRDSPALEVCLRLAETGAQVHAFDPRLSAIDPEIVKAARATPIDDPYQAMKAVDAVVVLTEWPEFRDLDWAAVAEGAPDAVVIDTRNLLDRDVVERAGLTYLGNGRPAGY</sequence>
<organism evidence="12 13">
    <name type="scientific">Mycolicibacterium grossiae</name>
    <dbReference type="NCBI Taxonomy" id="1552759"/>
    <lineage>
        <taxon>Bacteria</taxon>
        <taxon>Bacillati</taxon>
        <taxon>Actinomycetota</taxon>
        <taxon>Actinomycetes</taxon>
        <taxon>Mycobacteriales</taxon>
        <taxon>Mycobacteriaceae</taxon>
        <taxon>Mycolicibacterium</taxon>
    </lineage>
</organism>
<dbReference type="PIRSF" id="PIRSF000124">
    <property type="entry name" value="UDPglc_GDPman_dh"/>
    <property type="match status" value="1"/>
</dbReference>
<evidence type="ECO:0000256" key="6">
    <source>
        <dbReference type="ARBA" id="ARBA00047473"/>
    </source>
</evidence>
<dbReference type="InterPro" id="IPR036220">
    <property type="entry name" value="UDP-Glc/GDP-Man_DH_C_sf"/>
</dbReference>
<accession>A0A1E8Q3Z2</accession>
<feature type="binding site" evidence="9">
    <location>
        <position position="198"/>
    </location>
    <ligand>
        <name>substrate</name>
    </ligand>
</feature>
<dbReference type="PANTHER" id="PTHR43750:SF3">
    <property type="entry name" value="UDP-GLUCOSE 6-DEHYDROGENASE TUAD"/>
    <property type="match status" value="1"/>
</dbReference>
<dbReference type="AlphaFoldDB" id="A0A1E8Q3Z2"/>
<evidence type="ECO:0000256" key="2">
    <source>
        <dbReference type="ARBA" id="ARBA00006601"/>
    </source>
</evidence>
<keyword evidence="13" id="KW-1185">Reference proteome</keyword>
<feature type="binding site" evidence="10">
    <location>
        <position position="85"/>
    </location>
    <ligand>
        <name>NAD(+)</name>
        <dbReference type="ChEBI" id="CHEBI:57540"/>
    </ligand>
</feature>
<evidence type="ECO:0000256" key="8">
    <source>
        <dbReference type="PIRSR" id="PIRSR500134-1"/>
    </source>
</evidence>
<dbReference type="OrthoDB" id="5193947at2"/>
<dbReference type="InterPro" id="IPR036291">
    <property type="entry name" value="NAD(P)-bd_dom_sf"/>
</dbReference>
<feature type="binding site" evidence="10">
    <location>
        <position position="35"/>
    </location>
    <ligand>
        <name>NAD(+)</name>
        <dbReference type="ChEBI" id="CHEBI:57540"/>
    </ligand>
</feature>
<dbReference type="GO" id="GO:0000271">
    <property type="term" value="P:polysaccharide biosynthetic process"/>
    <property type="evidence" value="ECO:0007669"/>
    <property type="project" value="InterPro"/>
</dbReference>
<dbReference type="GO" id="GO:0003979">
    <property type="term" value="F:UDP-glucose 6-dehydrogenase activity"/>
    <property type="evidence" value="ECO:0007669"/>
    <property type="project" value="UniProtKB-EC"/>
</dbReference>
<comment type="caution">
    <text evidence="12">The sequence shown here is derived from an EMBL/GenBank/DDBJ whole genome shotgun (WGS) entry which is preliminary data.</text>
</comment>
<reference evidence="12 13" key="1">
    <citation type="submission" date="2016-09" db="EMBL/GenBank/DDBJ databases">
        <title>genome sequence of Mycobacterium sp. 739 SCH.</title>
        <authorList>
            <person name="Greninger A.L."/>
            <person name="Qin X."/>
            <person name="Jerome K."/>
            <person name="Vora S."/>
            <person name="Quinn K."/>
        </authorList>
    </citation>
    <scope>NUCLEOTIDE SEQUENCE [LARGE SCALE GENOMIC DNA]</scope>
    <source>
        <strain evidence="12 13">SCH</strain>
    </source>
</reference>
<keyword evidence="4 7" id="KW-0560">Oxidoreductase</keyword>
<proteinExistence type="inferred from homology"/>
<dbReference type="InterPro" id="IPR001732">
    <property type="entry name" value="UDP-Glc/GDP-Man_DH_N"/>
</dbReference>
<dbReference type="Gene3D" id="1.20.5.100">
    <property type="entry name" value="Cytochrome c1, transmembrane anchor, C-terminal"/>
    <property type="match status" value="1"/>
</dbReference>
<comment type="similarity">
    <text evidence="2 7">Belongs to the UDP-glucose/GDP-mannose dehydrogenase family.</text>
</comment>
<dbReference type="Gene3D" id="3.40.50.720">
    <property type="entry name" value="NAD(P)-binding Rossmann-like Domain"/>
    <property type="match status" value="2"/>
</dbReference>
<dbReference type="GO" id="GO:0051287">
    <property type="term" value="F:NAD binding"/>
    <property type="evidence" value="ECO:0007669"/>
    <property type="project" value="InterPro"/>
</dbReference>
<dbReference type="InterPro" id="IPR028357">
    <property type="entry name" value="UDPglc_DH_bac"/>
</dbReference>
<dbReference type="SMART" id="SM00984">
    <property type="entry name" value="UDPG_MGDP_dh_C"/>
    <property type="match status" value="1"/>
</dbReference>
<evidence type="ECO:0000256" key="9">
    <source>
        <dbReference type="PIRSR" id="PIRSR500134-2"/>
    </source>
</evidence>
<evidence type="ECO:0000259" key="11">
    <source>
        <dbReference type="SMART" id="SM00984"/>
    </source>
</evidence>
<dbReference type="GO" id="GO:0006065">
    <property type="term" value="P:UDP-glucuronate biosynthetic process"/>
    <property type="evidence" value="ECO:0007669"/>
    <property type="project" value="UniProtKB-UniPathway"/>
</dbReference>
<dbReference type="EC" id="1.1.1.22" evidence="3 7"/>
<dbReference type="EMBL" id="MCHX01000027">
    <property type="protein sequence ID" value="OFJ53303.1"/>
    <property type="molecule type" value="Genomic_DNA"/>
</dbReference>
<evidence type="ECO:0000313" key="13">
    <source>
        <dbReference type="Proteomes" id="UP000178953"/>
    </source>
</evidence>
<feature type="binding site" evidence="10">
    <location>
        <position position="149"/>
    </location>
    <ligand>
        <name>NAD(+)</name>
        <dbReference type="ChEBI" id="CHEBI:57540"/>
    </ligand>
</feature>
<evidence type="ECO:0000256" key="1">
    <source>
        <dbReference type="ARBA" id="ARBA00004701"/>
    </source>
</evidence>
<protein>
    <recommendedName>
        <fullName evidence="3 7">UDP-glucose 6-dehydrogenase</fullName>
        <ecNumber evidence="3 7">1.1.1.22</ecNumber>
    </recommendedName>
</protein>